<accession>A0A6A0ASS0</accession>
<dbReference type="EMBL" id="BLLG01000005">
    <property type="protein sequence ID" value="GFH36019.1"/>
    <property type="molecule type" value="Genomic_DNA"/>
</dbReference>
<gene>
    <name evidence="1" type="ORF">SCWH03_22410</name>
</gene>
<dbReference type="RefSeq" id="WP_173263943.1">
    <property type="nucleotide sequence ID" value="NZ_BLLG01000005.1"/>
</dbReference>
<comment type="caution">
    <text evidence="1">The sequence shown here is derived from an EMBL/GenBank/DDBJ whole genome shotgun (WGS) entry which is preliminary data.</text>
</comment>
<evidence type="ECO:0000313" key="1">
    <source>
        <dbReference type="EMBL" id="GFH36019.1"/>
    </source>
</evidence>
<sequence length="72" mass="7973">MTWAAGMRPAQAVAPKEAAPPRMWLRVYRRGPSGDCQEILPRKEVADALDTSAVTSPVSYPPCQCRLHRRPA</sequence>
<evidence type="ECO:0000313" key="2">
    <source>
        <dbReference type="Proteomes" id="UP000484988"/>
    </source>
</evidence>
<proteinExistence type="predicted"/>
<dbReference type="AlphaFoldDB" id="A0A6A0ASS0"/>
<name>A0A6A0ASS0_9ACTN</name>
<reference evidence="1 2" key="1">
    <citation type="submission" date="2020-02" db="EMBL/GenBank/DDBJ databases">
        <title>Whole Genome Shotgun Sequence of Streptomyces sp. strain CWH03.</title>
        <authorList>
            <person name="Dohra H."/>
            <person name="Kodani S."/>
            <person name="Yamamura H."/>
        </authorList>
    </citation>
    <scope>NUCLEOTIDE SEQUENCE [LARGE SCALE GENOMIC DNA]</scope>
    <source>
        <strain evidence="1 2">CWH03</strain>
    </source>
</reference>
<dbReference type="Proteomes" id="UP000484988">
    <property type="component" value="Unassembled WGS sequence"/>
</dbReference>
<protein>
    <submittedName>
        <fullName evidence="1">Uncharacterized protein</fullName>
    </submittedName>
</protein>
<keyword evidence="2" id="KW-1185">Reference proteome</keyword>
<organism evidence="1 2">
    <name type="scientific">Streptomyces pacificus</name>
    <dbReference type="NCBI Taxonomy" id="2705029"/>
    <lineage>
        <taxon>Bacteria</taxon>
        <taxon>Bacillati</taxon>
        <taxon>Actinomycetota</taxon>
        <taxon>Actinomycetes</taxon>
        <taxon>Kitasatosporales</taxon>
        <taxon>Streptomycetaceae</taxon>
        <taxon>Streptomyces</taxon>
    </lineage>
</organism>